<dbReference type="AlphaFoldDB" id="A0A0F6ADM6"/>
<protein>
    <submittedName>
        <fullName evidence="1">Uncharacterized protein</fullName>
    </submittedName>
</protein>
<reference evidence="1 2" key="1">
    <citation type="journal article" date="2015" name="BMC Genomics">
        <title>Genome mining reveals unlocked bioactive potential of marine Gram-negative bacteria.</title>
        <authorList>
            <person name="Machado H."/>
            <person name="Sonnenschein E.C."/>
            <person name="Melchiorsen J."/>
            <person name="Gram L."/>
        </authorList>
    </citation>
    <scope>NUCLEOTIDE SEQUENCE [LARGE SCALE GENOMIC DNA]</scope>
    <source>
        <strain evidence="1 2">S4054</strain>
    </source>
</reference>
<dbReference type="Proteomes" id="UP000033434">
    <property type="component" value="Unassembled WGS sequence"/>
</dbReference>
<evidence type="ECO:0000313" key="1">
    <source>
        <dbReference type="EMBL" id="KKE84278.1"/>
    </source>
</evidence>
<comment type="caution">
    <text evidence="1">The sequence shown here is derived from an EMBL/GenBank/DDBJ whole genome shotgun (WGS) entry which is preliminary data.</text>
</comment>
<evidence type="ECO:0000313" key="2">
    <source>
        <dbReference type="Proteomes" id="UP000033434"/>
    </source>
</evidence>
<dbReference type="PATRIC" id="fig|1129367.4.peg.1836"/>
<proteinExistence type="predicted"/>
<organism evidence="1 2">
    <name type="scientific">Pseudoalteromonas luteoviolacea S4054</name>
    <dbReference type="NCBI Taxonomy" id="1129367"/>
    <lineage>
        <taxon>Bacteria</taxon>
        <taxon>Pseudomonadati</taxon>
        <taxon>Pseudomonadota</taxon>
        <taxon>Gammaproteobacteria</taxon>
        <taxon>Alteromonadales</taxon>
        <taxon>Pseudoalteromonadaceae</taxon>
        <taxon>Pseudoalteromonas</taxon>
    </lineage>
</organism>
<dbReference type="RefSeq" id="WP_155401370.1">
    <property type="nucleotide sequence ID" value="NZ_AUXW01000138.1"/>
</dbReference>
<dbReference type="EMBL" id="AUXW01000138">
    <property type="protein sequence ID" value="KKE84278.1"/>
    <property type="molecule type" value="Genomic_DNA"/>
</dbReference>
<gene>
    <name evidence="1" type="ORF">N479_10285</name>
</gene>
<sequence>MPLKEFESAVMIDVSDALKLYSKPSELLDIAKSNDWLQACLSVKKRVELFQDR</sequence>
<name>A0A0F6ADM6_9GAMM</name>
<accession>A0A0F6ADM6</accession>